<evidence type="ECO:0000313" key="3">
    <source>
        <dbReference type="Proteomes" id="UP000183920"/>
    </source>
</evidence>
<accession>A0A0G4QD85</accession>
<dbReference type="Proteomes" id="UP000183920">
    <property type="component" value="Unassembled WGS sequence"/>
</dbReference>
<evidence type="ECO:0000313" key="2">
    <source>
        <dbReference type="EMBL" id="CRL63853.1"/>
    </source>
</evidence>
<feature type="coiled-coil region" evidence="1">
    <location>
        <begin position="77"/>
        <end position="107"/>
    </location>
</feature>
<name>A0A0G4QD85_9GAMM</name>
<evidence type="ECO:0000256" key="1">
    <source>
        <dbReference type="SAM" id="Coils"/>
    </source>
</evidence>
<organism evidence="2 3">
    <name type="scientific">Proteus penneri</name>
    <dbReference type="NCBI Taxonomy" id="102862"/>
    <lineage>
        <taxon>Bacteria</taxon>
        <taxon>Pseudomonadati</taxon>
        <taxon>Pseudomonadota</taxon>
        <taxon>Gammaproteobacteria</taxon>
        <taxon>Enterobacterales</taxon>
        <taxon>Morganellaceae</taxon>
        <taxon>Proteus</taxon>
    </lineage>
</organism>
<sequence>MNKIIPDSVRLTQITYNDEVHFKNNESQLKTITSKNLQKFKHKLQLLSLMSKKEFIFQQQLISKKDNSIEHKDVAEVMDKKEKLSTKKKNKNELEVDSDELKNLEGLLLNQQIMQPAIPSHLKKQLIKQGINIKANNLYNNINNADKKNRPIDFKNVSSTLNSKIKNKKLNINQKEKLVFDSKLDKKEDINTIPLLKNNNLKHKLESENRSKYIDDNKKIYIDDLILSKSSSSKNKLDDSFVERKLHHGSMNEDNKITSLENEGLLLNNKLNPKDHHDFLDYDLKAEIKNRKQEQLQNISLINTNMFLDDVSKSQLIPQIKTSFSGKQLLNLLTWNILHKIDTPSFGPNNITYVFKRWGNNDHQVQIRFALENQIRLIASTGRVYQASFENLNQYQGRSTLSLENNEKNSYTHINSIDADKHKEDEY</sequence>
<reference evidence="3" key="1">
    <citation type="submission" date="2015-06" db="EMBL/GenBank/DDBJ databases">
        <authorList>
            <person name="Urmite Genomes"/>
        </authorList>
    </citation>
    <scope>NUCLEOTIDE SEQUENCE [LARGE SCALE GENOMIC DNA]</scope>
    <source>
        <strain evidence="3">CSUR P1867</strain>
    </source>
</reference>
<dbReference type="RefSeq" id="WP_072064442.1">
    <property type="nucleotide sequence ID" value="NZ_CVRY01000005.1"/>
</dbReference>
<keyword evidence="1" id="KW-0175">Coiled coil</keyword>
<dbReference type="EMBL" id="CVRY01000005">
    <property type="protein sequence ID" value="CRL63853.1"/>
    <property type="molecule type" value="Genomic_DNA"/>
</dbReference>
<dbReference type="AlphaFoldDB" id="A0A0G4QD85"/>
<proteinExistence type="predicted"/>
<protein>
    <submittedName>
        <fullName evidence="2">Uncharacterized protein</fullName>
    </submittedName>
</protein>
<gene>
    <name evidence="2" type="ORF">BN1804_02698</name>
</gene>